<dbReference type="EMBL" id="CM042883">
    <property type="protein sequence ID" value="KAI4372891.1"/>
    <property type="molecule type" value="Genomic_DNA"/>
</dbReference>
<organism evidence="1 2">
    <name type="scientific">Melastoma candidum</name>
    <dbReference type="NCBI Taxonomy" id="119954"/>
    <lineage>
        <taxon>Eukaryota</taxon>
        <taxon>Viridiplantae</taxon>
        <taxon>Streptophyta</taxon>
        <taxon>Embryophyta</taxon>
        <taxon>Tracheophyta</taxon>
        <taxon>Spermatophyta</taxon>
        <taxon>Magnoliopsida</taxon>
        <taxon>eudicotyledons</taxon>
        <taxon>Gunneridae</taxon>
        <taxon>Pentapetalae</taxon>
        <taxon>rosids</taxon>
        <taxon>malvids</taxon>
        <taxon>Myrtales</taxon>
        <taxon>Melastomataceae</taxon>
        <taxon>Melastomatoideae</taxon>
        <taxon>Melastomateae</taxon>
        <taxon>Melastoma</taxon>
    </lineage>
</organism>
<sequence>MGVASPHKLPKLQEGGGEPLKGTVGWAIDEDFGCLEALVSKMNAEGAALQVLDGWYAIYWLLLTCQ</sequence>
<keyword evidence="2" id="KW-1185">Reference proteome</keyword>
<dbReference type="Proteomes" id="UP001057402">
    <property type="component" value="Chromosome 4"/>
</dbReference>
<evidence type="ECO:0000313" key="1">
    <source>
        <dbReference type="EMBL" id="KAI4372891.1"/>
    </source>
</evidence>
<name>A0ACB9R4Y0_9MYRT</name>
<gene>
    <name evidence="1" type="ORF">MLD38_011073</name>
</gene>
<accession>A0ACB9R4Y0</accession>
<proteinExistence type="predicted"/>
<protein>
    <submittedName>
        <fullName evidence="1">Uncharacterized protein</fullName>
    </submittedName>
</protein>
<evidence type="ECO:0000313" key="2">
    <source>
        <dbReference type="Proteomes" id="UP001057402"/>
    </source>
</evidence>
<reference evidence="2" key="1">
    <citation type="journal article" date="2023" name="Front. Plant Sci.">
        <title>Chromosomal-level genome assembly of Melastoma candidum provides insights into trichome evolution.</title>
        <authorList>
            <person name="Zhong Y."/>
            <person name="Wu W."/>
            <person name="Sun C."/>
            <person name="Zou P."/>
            <person name="Liu Y."/>
            <person name="Dai S."/>
            <person name="Zhou R."/>
        </authorList>
    </citation>
    <scope>NUCLEOTIDE SEQUENCE [LARGE SCALE GENOMIC DNA]</scope>
</reference>
<comment type="caution">
    <text evidence="1">The sequence shown here is derived from an EMBL/GenBank/DDBJ whole genome shotgun (WGS) entry which is preliminary data.</text>
</comment>